<feature type="transmembrane region" description="Helical" evidence="6">
    <location>
        <begin position="22"/>
        <end position="42"/>
    </location>
</feature>
<evidence type="ECO:0000259" key="7">
    <source>
        <dbReference type="PROSITE" id="PS50928"/>
    </source>
</evidence>
<dbReference type="EMBL" id="FOHX01000031">
    <property type="protein sequence ID" value="SEU47766.1"/>
    <property type="molecule type" value="Genomic_DNA"/>
</dbReference>
<dbReference type="Pfam" id="PF00528">
    <property type="entry name" value="BPD_transp_1"/>
    <property type="match status" value="1"/>
</dbReference>
<dbReference type="InterPro" id="IPR000515">
    <property type="entry name" value="MetI-like"/>
</dbReference>
<comment type="similarity">
    <text evidence="6">Belongs to the binding-protein-dependent transport system permease family.</text>
</comment>
<evidence type="ECO:0000256" key="4">
    <source>
        <dbReference type="ARBA" id="ARBA00022989"/>
    </source>
</evidence>
<dbReference type="AlphaFoldDB" id="A0A1I0LV98"/>
<dbReference type="CDD" id="cd06261">
    <property type="entry name" value="TM_PBP2"/>
    <property type="match status" value="1"/>
</dbReference>
<dbReference type="OrthoDB" id="9801163at2"/>
<organism evidence="8 9">
    <name type="scientific">Nonomuraea wenchangensis</name>
    <dbReference type="NCBI Taxonomy" id="568860"/>
    <lineage>
        <taxon>Bacteria</taxon>
        <taxon>Bacillati</taxon>
        <taxon>Actinomycetota</taxon>
        <taxon>Actinomycetes</taxon>
        <taxon>Streptosporangiales</taxon>
        <taxon>Streptosporangiaceae</taxon>
        <taxon>Nonomuraea</taxon>
    </lineage>
</organism>
<accession>A0A1I0LV98</accession>
<evidence type="ECO:0000256" key="6">
    <source>
        <dbReference type="RuleBase" id="RU363032"/>
    </source>
</evidence>
<feature type="domain" description="ABC transmembrane type-1" evidence="7">
    <location>
        <begin position="18"/>
        <end position="201"/>
    </location>
</feature>
<protein>
    <submittedName>
        <fullName evidence="8">Osmoprotectant transport system permease protein</fullName>
    </submittedName>
</protein>
<reference evidence="8 9" key="1">
    <citation type="submission" date="2016-10" db="EMBL/GenBank/DDBJ databases">
        <authorList>
            <person name="de Groot N.N."/>
        </authorList>
    </citation>
    <scope>NUCLEOTIDE SEQUENCE [LARGE SCALE GENOMIC DNA]</scope>
    <source>
        <strain evidence="8 9">CGMCC 4.5598</strain>
    </source>
</reference>
<evidence type="ECO:0000256" key="3">
    <source>
        <dbReference type="ARBA" id="ARBA00022692"/>
    </source>
</evidence>
<feature type="transmembrane region" description="Helical" evidence="6">
    <location>
        <begin position="132"/>
        <end position="158"/>
    </location>
</feature>
<dbReference type="RefSeq" id="WP_091094319.1">
    <property type="nucleotide sequence ID" value="NZ_FOHX01000031.1"/>
</dbReference>
<dbReference type="GO" id="GO:0031460">
    <property type="term" value="P:glycine betaine transport"/>
    <property type="evidence" value="ECO:0007669"/>
    <property type="project" value="TreeGrafter"/>
</dbReference>
<keyword evidence="2 6" id="KW-0813">Transport</keyword>
<comment type="subcellular location">
    <subcellularLocation>
        <location evidence="6">Cell membrane</location>
        <topology evidence="6">Multi-pass membrane protein</topology>
    </subcellularLocation>
    <subcellularLocation>
        <location evidence="1">Membrane</location>
        <topology evidence="1">Multi-pass membrane protein</topology>
    </subcellularLocation>
</comment>
<feature type="transmembrane region" description="Helical" evidence="6">
    <location>
        <begin position="79"/>
        <end position="96"/>
    </location>
</feature>
<feature type="transmembrane region" description="Helical" evidence="6">
    <location>
        <begin position="178"/>
        <end position="204"/>
    </location>
</feature>
<proteinExistence type="inferred from homology"/>
<evidence type="ECO:0000313" key="8">
    <source>
        <dbReference type="EMBL" id="SEU47766.1"/>
    </source>
</evidence>
<keyword evidence="5 6" id="KW-0472">Membrane</keyword>
<dbReference type="GO" id="GO:0005886">
    <property type="term" value="C:plasma membrane"/>
    <property type="evidence" value="ECO:0007669"/>
    <property type="project" value="UniProtKB-SubCell"/>
</dbReference>
<keyword evidence="3 6" id="KW-0812">Transmembrane</keyword>
<evidence type="ECO:0000256" key="5">
    <source>
        <dbReference type="ARBA" id="ARBA00023136"/>
    </source>
</evidence>
<keyword evidence="4 6" id="KW-1133">Transmembrane helix</keyword>
<name>A0A1I0LV98_9ACTN</name>
<gene>
    <name evidence="8" type="ORF">SAMN05421811_13131</name>
</gene>
<evidence type="ECO:0000256" key="1">
    <source>
        <dbReference type="ARBA" id="ARBA00004141"/>
    </source>
</evidence>
<dbReference type="PANTHER" id="PTHR30177">
    <property type="entry name" value="GLYCINE BETAINE/L-PROLINE TRANSPORT SYSTEM PERMEASE PROTEIN PROW"/>
    <property type="match status" value="1"/>
</dbReference>
<keyword evidence="9" id="KW-1185">Reference proteome</keyword>
<dbReference type="SUPFAM" id="SSF161098">
    <property type="entry name" value="MetI-like"/>
    <property type="match status" value="1"/>
</dbReference>
<dbReference type="PROSITE" id="PS50928">
    <property type="entry name" value="ABC_TM1"/>
    <property type="match status" value="1"/>
</dbReference>
<dbReference type="STRING" id="568860.SAMN05421811_13131"/>
<dbReference type="PANTHER" id="PTHR30177:SF4">
    <property type="entry name" value="OSMOPROTECTANT IMPORT PERMEASE PROTEIN OSMW"/>
    <property type="match status" value="1"/>
</dbReference>
<dbReference type="InterPro" id="IPR035906">
    <property type="entry name" value="MetI-like_sf"/>
</dbReference>
<dbReference type="InterPro" id="IPR051204">
    <property type="entry name" value="ABC_transp_perm/SBD"/>
</dbReference>
<dbReference type="Proteomes" id="UP000199361">
    <property type="component" value="Unassembled WGS sequence"/>
</dbReference>
<dbReference type="GO" id="GO:0055085">
    <property type="term" value="P:transmembrane transport"/>
    <property type="evidence" value="ECO:0007669"/>
    <property type="project" value="InterPro"/>
</dbReference>
<sequence length="219" mass="22612">MSFGEYVVSRWGTLSLAAAEHALVVAIAIALASVIGIGIGVLGHGSPRVREGSIAASAAILTVPSLALLTLLIPLTGLGWGSTLIALTAYAFLPIIRNTVTGLRGLDAATVEAGRGMGLSRPRLLLRVQLPLAWPLILTGIRISTQMAIGIAAIAAFVDGPGLGNQIFEGLSRLGSVNSLNATLAGTLGIVVIAVLFDLFFAAVRHLTTPRGLRVRVRP</sequence>
<dbReference type="Gene3D" id="1.10.3720.10">
    <property type="entry name" value="MetI-like"/>
    <property type="match status" value="1"/>
</dbReference>
<evidence type="ECO:0000313" key="9">
    <source>
        <dbReference type="Proteomes" id="UP000199361"/>
    </source>
</evidence>
<feature type="transmembrane region" description="Helical" evidence="6">
    <location>
        <begin position="54"/>
        <end position="73"/>
    </location>
</feature>
<evidence type="ECO:0000256" key="2">
    <source>
        <dbReference type="ARBA" id="ARBA00022448"/>
    </source>
</evidence>